<organism evidence="2">
    <name type="scientific">Noccaea caerulescens</name>
    <name type="common">Alpine penny-cress</name>
    <name type="synonym">Thlaspi caerulescens</name>
    <dbReference type="NCBI Taxonomy" id="107243"/>
    <lineage>
        <taxon>Eukaryota</taxon>
        <taxon>Viridiplantae</taxon>
        <taxon>Streptophyta</taxon>
        <taxon>Embryophyta</taxon>
        <taxon>Tracheophyta</taxon>
        <taxon>Spermatophyta</taxon>
        <taxon>Magnoliopsida</taxon>
        <taxon>eudicotyledons</taxon>
        <taxon>Gunneridae</taxon>
        <taxon>Pentapetalae</taxon>
        <taxon>rosids</taxon>
        <taxon>malvids</taxon>
        <taxon>Brassicales</taxon>
        <taxon>Brassicaceae</taxon>
        <taxon>Coluteocarpeae</taxon>
        <taxon>Noccaea</taxon>
    </lineage>
</organism>
<dbReference type="AlphaFoldDB" id="A0A1J3CUH7"/>
<keyword evidence="1" id="KW-0472">Membrane</keyword>
<evidence type="ECO:0000256" key="1">
    <source>
        <dbReference type="SAM" id="Phobius"/>
    </source>
</evidence>
<keyword evidence="1" id="KW-1133">Transmembrane helix</keyword>
<gene>
    <name evidence="2" type="ORF">GA_TR11271_c0_g1_i1_g.36337</name>
</gene>
<sequence length="107" mass="11692">MKSKSLYQMAEPTVPCTSILGSLFLQLTKSFGVVFFGLAIILLDVLGDDETGISELPNIGNVVVLGQVNAESRTYHEGEAALYYSHLISPTNTFLLPKFSSQHKTKN</sequence>
<feature type="transmembrane region" description="Helical" evidence="1">
    <location>
        <begin position="20"/>
        <end position="43"/>
    </location>
</feature>
<proteinExistence type="predicted"/>
<evidence type="ECO:0000313" key="2">
    <source>
        <dbReference type="EMBL" id="JAU10495.1"/>
    </source>
</evidence>
<protein>
    <submittedName>
        <fullName evidence="2">Uncharacterized protein</fullName>
    </submittedName>
</protein>
<reference evidence="2" key="1">
    <citation type="submission" date="2016-07" db="EMBL/GenBank/DDBJ databases">
        <title>De novo transcriptome assembly of four accessions of the metal hyperaccumulator plant Noccaea caerulescens.</title>
        <authorList>
            <person name="Blande D."/>
            <person name="Halimaa P."/>
            <person name="Tervahauta A.I."/>
            <person name="Aarts M.G."/>
            <person name="Karenlampi S.O."/>
        </authorList>
    </citation>
    <scope>NUCLEOTIDE SEQUENCE</scope>
</reference>
<name>A0A1J3CUH7_NOCCA</name>
<keyword evidence="1" id="KW-0812">Transmembrane</keyword>
<accession>A0A1J3CUH7</accession>
<dbReference type="EMBL" id="GEVI01021825">
    <property type="protein sequence ID" value="JAU10495.1"/>
    <property type="molecule type" value="Transcribed_RNA"/>
</dbReference>